<feature type="domain" description="RNA-editing substrate-binding complex 6 protein" evidence="1">
    <location>
        <begin position="131"/>
        <end position="257"/>
    </location>
</feature>
<evidence type="ECO:0000259" key="1">
    <source>
        <dbReference type="Pfam" id="PF26188"/>
    </source>
</evidence>
<dbReference type="InterPro" id="IPR058917">
    <property type="entry name" value="RESC6_dom"/>
</dbReference>
<organism evidence="2 3">
    <name type="scientific">Durusdinium trenchii</name>
    <dbReference type="NCBI Taxonomy" id="1381693"/>
    <lineage>
        <taxon>Eukaryota</taxon>
        <taxon>Sar</taxon>
        <taxon>Alveolata</taxon>
        <taxon>Dinophyceae</taxon>
        <taxon>Suessiales</taxon>
        <taxon>Symbiodiniaceae</taxon>
        <taxon>Durusdinium</taxon>
    </lineage>
</organism>
<dbReference type="Proteomes" id="UP001642464">
    <property type="component" value="Unassembled WGS sequence"/>
</dbReference>
<accession>A0ABP0K918</accession>
<evidence type="ECO:0000313" key="3">
    <source>
        <dbReference type="Proteomes" id="UP001642464"/>
    </source>
</evidence>
<comment type="caution">
    <text evidence="2">The sequence shown here is derived from an EMBL/GenBank/DDBJ whole genome shotgun (WGS) entry which is preliminary data.</text>
</comment>
<proteinExistence type="predicted"/>
<gene>
    <name evidence="2" type="ORF">SCF082_LOCUS16043</name>
</gene>
<reference evidence="2 3" key="1">
    <citation type="submission" date="2024-02" db="EMBL/GenBank/DDBJ databases">
        <authorList>
            <person name="Chen Y."/>
            <person name="Shah S."/>
            <person name="Dougan E. K."/>
            <person name="Thang M."/>
            <person name="Chan C."/>
        </authorList>
    </citation>
    <scope>NUCLEOTIDE SEQUENCE [LARGE SCALE GENOMIC DNA]</scope>
</reference>
<protein>
    <recommendedName>
        <fullName evidence="1">RNA-editing substrate-binding complex 6 protein domain-containing protein</fullName>
    </recommendedName>
</protein>
<evidence type="ECO:0000313" key="2">
    <source>
        <dbReference type="EMBL" id="CAK9023061.1"/>
    </source>
</evidence>
<keyword evidence="3" id="KW-1185">Reference proteome</keyword>
<dbReference type="EMBL" id="CAXAMM010010324">
    <property type="protein sequence ID" value="CAK9023061.1"/>
    <property type="molecule type" value="Genomic_DNA"/>
</dbReference>
<sequence length="516" mass="57547">GLSTLPRGTKPPSRLRARARSPLACHVRGVRCLRWLHHSEAREAIRGQMPEFSAQQILRLCSHFHRAFLQKDKGQLIALASELQRHGHLLRPAEVSMALNHFAHSKILDEALWTTFSETLIQSYIEVDCKALGLAANAYARAMLQHEETLTFLARQVEAVAWKGQMEARNLAMVVNAFSKLRRRDEELMGAISFQLKSSARALNAVDLATVANGYARLWLHDAEVFEAMQEPLIDALPSCSIQNLAMIAHAYGRFFRRDEPLLLALCRQLLERQRRCGEVIPAENMGSIVHAYATRLRFCPEEFLRVVEHSLPKVVMQMELPDTILTVAALKNMPKESFDFPRIRGPVFAQCLKFMPKLMSSGLVSVMAAAVHLEHENPQFWTQIFWQGAASLRGSTWPAAPAAALALLLVELQGSALAKTEMVRLQEALAESVLSGGFSEMPLETLSDWAKALSRLQGFEVLKAPVLSEATRRLGAGVVPAAARKGLVEALQQMHGERLFEEFPFLARSEPTPTT</sequence>
<feature type="non-terminal residue" evidence="2">
    <location>
        <position position="1"/>
    </location>
</feature>
<dbReference type="Pfam" id="PF26188">
    <property type="entry name" value="RESC6"/>
    <property type="match status" value="1"/>
</dbReference>
<name>A0ABP0K918_9DINO</name>